<dbReference type="InterPro" id="IPR013763">
    <property type="entry name" value="Cyclin-like_dom"/>
</dbReference>
<dbReference type="GO" id="GO:0016538">
    <property type="term" value="F:cyclin-dependent protein serine/threonine kinase regulator activity"/>
    <property type="evidence" value="ECO:0007669"/>
    <property type="project" value="UniProtKB-ARBA"/>
</dbReference>
<reference evidence="9" key="1">
    <citation type="submission" date="2007-04" db="EMBL/GenBank/DDBJ databases">
        <title>Annotation of Pediculus humanus corporis strain USDA.</title>
        <authorList>
            <person name="Kirkness E."/>
            <person name="Hannick L."/>
            <person name="Hass B."/>
            <person name="Bruggner R."/>
            <person name="Lawson D."/>
            <person name="Bidwell S."/>
            <person name="Joardar V."/>
            <person name="Caler E."/>
            <person name="Walenz B."/>
            <person name="Inman J."/>
            <person name="Schobel S."/>
            <person name="Galinsky K."/>
            <person name="Amedeo P."/>
            <person name="Strausberg R."/>
        </authorList>
    </citation>
    <scope>NUCLEOTIDE SEQUENCE</scope>
    <source>
        <strain evidence="9">USDA</strain>
    </source>
</reference>
<dbReference type="GeneID" id="8230285"/>
<dbReference type="Gene3D" id="1.10.472.10">
    <property type="entry name" value="Cyclin-like"/>
    <property type="match status" value="2"/>
</dbReference>
<reference evidence="9" key="2">
    <citation type="submission" date="2007-04" db="EMBL/GenBank/DDBJ databases">
        <title>The genome of the human body louse.</title>
        <authorList>
            <consortium name="The Human Body Louse Genome Consortium"/>
            <person name="Kirkness E."/>
            <person name="Walenz B."/>
            <person name="Hass B."/>
            <person name="Bruggner R."/>
            <person name="Strausberg R."/>
        </authorList>
    </citation>
    <scope>NUCLEOTIDE SEQUENCE</scope>
    <source>
        <strain evidence="9">USDA</strain>
    </source>
</reference>
<organism>
    <name type="scientific">Pediculus humanus subsp. corporis</name>
    <name type="common">Body louse</name>
    <dbReference type="NCBI Taxonomy" id="121224"/>
    <lineage>
        <taxon>Eukaryota</taxon>
        <taxon>Metazoa</taxon>
        <taxon>Ecdysozoa</taxon>
        <taxon>Arthropoda</taxon>
        <taxon>Hexapoda</taxon>
        <taxon>Insecta</taxon>
        <taxon>Pterygota</taxon>
        <taxon>Neoptera</taxon>
        <taxon>Paraneoptera</taxon>
        <taxon>Psocodea</taxon>
        <taxon>Troctomorpha</taxon>
        <taxon>Phthiraptera</taxon>
        <taxon>Anoplura</taxon>
        <taxon>Pediculidae</taxon>
        <taxon>Pediculus</taxon>
    </lineage>
</organism>
<protein>
    <submittedName>
        <fullName evidence="9 10">G2/mitotic-specific cyclin-B3, putative</fullName>
    </submittedName>
</protein>
<feature type="domain" description="Cyclin C-terminal" evidence="8">
    <location>
        <begin position="380"/>
        <end position="496"/>
    </location>
</feature>
<dbReference type="Pfam" id="PF00134">
    <property type="entry name" value="Cyclin_N"/>
    <property type="match status" value="1"/>
</dbReference>
<dbReference type="InParanoid" id="E0VTL6"/>
<dbReference type="SMART" id="SM01332">
    <property type="entry name" value="Cyclin_C"/>
    <property type="match status" value="1"/>
</dbReference>
<feature type="compositionally biased region" description="Basic and acidic residues" evidence="6">
    <location>
        <begin position="166"/>
        <end position="180"/>
    </location>
</feature>
<dbReference type="SMART" id="SM00385">
    <property type="entry name" value="CYCLIN"/>
    <property type="match status" value="2"/>
</dbReference>
<evidence type="ECO:0000256" key="2">
    <source>
        <dbReference type="ARBA" id="ARBA00022618"/>
    </source>
</evidence>
<keyword evidence="11" id="KW-1185">Reference proteome</keyword>
<dbReference type="EnsemblMetazoa" id="PHUM433090-RA">
    <property type="protein sequence ID" value="PHUM433090-PA"/>
    <property type="gene ID" value="PHUM433090"/>
</dbReference>
<dbReference type="Pfam" id="PF02984">
    <property type="entry name" value="Cyclin_C"/>
    <property type="match status" value="1"/>
</dbReference>
<dbReference type="HOGENOM" id="CLU_020695_10_5_1"/>
<dbReference type="Proteomes" id="UP000009046">
    <property type="component" value="Unassembled WGS sequence"/>
</dbReference>
<evidence type="ECO:0000313" key="10">
    <source>
        <dbReference type="EnsemblMetazoa" id="PHUM433090-PA"/>
    </source>
</evidence>
<proteinExistence type="inferred from homology"/>
<dbReference type="OMA" id="QCEREIM"/>
<feature type="region of interest" description="Disordered" evidence="6">
    <location>
        <begin position="26"/>
        <end position="48"/>
    </location>
</feature>
<keyword evidence="2" id="KW-0132">Cell division</keyword>
<evidence type="ECO:0000259" key="7">
    <source>
        <dbReference type="SMART" id="SM00385"/>
    </source>
</evidence>
<evidence type="ECO:0000313" key="11">
    <source>
        <dbReference type="Proteomes" id="UP000009046"/>
    </source>
</evidence>
<evidence type="ECO:0000256" key="6">
    <source>
        <dbReference type="SAM" id="MobiDB-lite"/>
    </source>
</evidence>
<evidence type="ECO:0000313" key="9">
    <source>
        <dbReference type="EMBL" id="EEB16691.1"/>
    </source>
</evidence>
<evidence type="ECO:0000256" key="1">
    <source>
        <dbReference type="ARBA" id="ARBA00006955"/>
    </source>
</evidence>
<dbReference type="RefSeq" id="XP_002429429.1">
    <property type="nucleotide sequence ID" value="XM_002429384.1"/>
</dbReference>
<sequence length="518" mass="59143">MIQKTIMTKTCGKILTRSQANFPKKVTTKDMTKRKADQLSPPKGKTTKRTALNESTNFASKQNVMDTKKTIMKKPILTSSTNLKVKEIGKLVSNVHSKIAVYVDPKSVLTVKTGAQNKENIDPVGKKNTKVLAHIESAEVKISELKITSVQTKEKCVSNEKTVSVKSERSTDGQQDKSEESLYTTALEDVTPDSHESSRIISPIKRNNEKSFKRVEDKKSTTETGSPKVPAGVEDFDKENILDPIQVSEYAMDIFEYMKRREKAFVVKDYMTLQPVITKWMRSLLVDWMVDVQENFELNHETLYLGVKITDLYLSHVVVAKENLQLVGAAALFLASKYEERMPPLIEDFIYICENAFERDDLIKMELNVFKVIDYSLGIPLSYRFLRRFSRCCKASMPTLTLARYILELSLMEYHMIFHSESKIACAALYMALRMKNISGWTPTLEFYSGYKLSDFMPIVLSLNSMLHQKPKEQLKIIKNKYSHKIFFEVAKTPLLDDKTLETTKPSKETIEKKPAGK</sequence>
<dbReference type="SUPFAM" id="SSF47954">
    <property type="entry name" value="Cyclin-like"/>
    <property type="match status" value="2"/>
</dbReference>
<dbReference type="KEGG" id="phu:Phum_PHUM433090"/>
<dbReference type="STRING" id="121224.E0VTL6"/>
<dbReference type="OrthoDB" id="5590282at2759"/>
<dbReference type="VEuPathDB" id="VectorBase:PHUM433090"/>
<dbReference type="CDD" id="cd20510">
    <property type="entry name" value="CYCLIN_CCNB3_rpt2"/>
    <property type="match status" value="1"/>
</dbReference>
<dbReference type="InterPro" id="IPR036915">
    <property type="entry name" value="Cyclin-like_sf"/>
</dbReference>
<name>E0VTL6_PEDHC</name>
<comment type="similarity">
    <text evidence="1">Belongs to the cyclin family. Cyclin AB subfamily.</text>
</comment>
<evidence type="ECO:0000256" key="5">
    <source>
        <dbReference type="RuleBase" id="RU000383"/>
    </source>
</evidence>
<gene>
    <name evidence="10" type="primary">8230285</name>
    <name evidence="9" type="ORF">Phum_PHUM433090</name>
</gene>
<feature type="compositionally biased region" description="Basic and acidic residues" evidence="6">
    <location>
        <begin position="27"/>
        <end position="37"/>
    </location>
</feature>
<accession>E0VTL6</accession>
<dbReference type="InterPro" id="IPR006671">
    <property type="entry name" value="Cyclin_N"/>
</dbReference>
<dbReference type="AlphaFoldDB" id="E0VTL6"/>
<dbReference type="PANTHER" id="PTHR10177">
    <property type="entry name" value="CYCLINS"/>
    <property type="match status" value="1"/>
</dbReference>
<feature type="domain" description="Cyclin-like" evidence="7">
    <location>
        <begin position="287"/>
        <end position="371"/>
    </location>
</feature>
<reference evidence="10" key="3">
    <citation type="submission" date="2021-02" db="UniProtKB">
        <authorList>
            <consortium name="EnsemblMetazoa"/>
        </authorList>
    </citation>
    <scope>IDENTIFICATION</scope>
    <source>
        <strain evidence="10">USDA</strain>
    </source>
</reference>
<feature type="region of interest" description="Disordered" evidence="6">
    <location>
        <begin position="158"/>
        <end position="232"/>
    </location>
</feature>
<keyword evidence="3 5" id="KW-0195">Cyclin</keyword>
<dbReference type="eggNOG" id="KOG0653">
    <property type="taxonomic scope" value="Eukaryota"/>
</dbReference>
<dbReference type="InterPro" id="IPR039361">
    <property type="entry name" value="Cyclin"/>
</dbReference>
<dbReference type="CDD" id="cd20508">
    <property type="entry name" value="CYCLIN_CCNB3_rpt1"/>
    <property type="match status" value="1"/>
</dbReference>
<dbReference type="InterPro" id="IPR004367">
    <property type="entry name" value="Cyclin_C-dom"/>
</dbReference>
<dbReference type="FunFam" id="1.10.472.10:FF:000005">
    <property type="entry name" value="G2/mitotic-specific cyclin B"/>
    <property type="match status" value="1"/>
</dbReference>
<dbReference type="CTD" id="8230285"/>
<evidence type="ECO:0000256" key="3">
    <source>
        <dbReference type="ARBA" id="ARBA00023127"/>
    </source>
</evidence>
<feature type="compositionally biased region" description="Basic and acidic residues" evidence="6">
    <location>
        <begin position="206"/>
        <end position="221"/>
    </location>
</feature>
<dbReference type="EMBL" id="DS235767">
    <property type="protein sequence ID" value="EEB16691.1"/>
    <property type="molecule type" value="Genomic_DNA"/>
</dbReference>
<evidence type="ECO:0000259" key="8">
    <source>
        <dbReference type="SMART" id="SM01332"/>
    </source>
</evidence>
<feature type="domain" description="Cyclin-like" evidence="7">
    <location>
        <begin position="384"/>
        <end position="465"/>
    </location>
</feature>
<keyword evidence="4" id="KW-0131">Cell cycle</keyword>
<evidence type="ECO:0000256" key="4">
    <source>
        <dbReference type="ARBA" id="ARBA00023306"/>
    </source>
</evidence>
<dbReference type="EMBL" id="AAZO01005287">
    <property type="status" value="NOT_ANNOTATED_CDS"/>
    <property type="molecule type" value="Genomic_DNA"/>
</dbReference>
<dbReference type="GO" id="GO:0051301">
    <property type="term" value="P:cell division"/>
    <property type="evidence" value="ECO:0007669"/>
    <property type="project" value="UniProtKB-KW"/>
</dbReference>
<dbReference type="FunCoup" id="E0VTL6">
    <property type="interactions" value="85"/>
</dbReference>